<feature type="compositionally biased region" description="Pro residues" evidence="1">
    <location>
        <begin position="298"/>
        <end position="310"/>
    </location>
</feature>
<feature type="region of interest" description="Disordered" evidence="1">
    <location>
        <begin position="269"/>
        <end position="312"/>
    </location>
</feature>
<name>A0AAE1AEF1_9GAST</name>
<protein>
    <submittedName>
        <fullName evidence="2">Uncharacterized protein</fullName>
    </submittedName>
</protein>
<evidence type="ECO:0000256" key="1">
    <source>
        <dbReference type="SAM" id="MobiDB-lite"/>
    </source>
</evidence>
<accession>A0AAE1AEF1</accession>
<reference evidence="2" key="1">
    <citation type="journal article" date="2023" name="G3 (Bethesda)">
        <title>A reference genome for the long-term kleptoplast-retaining sea slug Elysia crispata morphotype clarki.</title>
        <authorList>
            <person name="Eastman K.E."/>
            <person name="Pendleton A.L."/>
            <person name="Shaikh M.A."/>
            <person name="Suttiyut T."/>
            <person name="Ogas R."/>
            <person name="Tomko P."/>
            <person name="Gavelis G."/>
            <person name="Widhalm J.R."/>
            <person name="Wisecaver J.H."/>
        </authorList>
    </citation>
    <scope>NUCLEOTIDE SEQUENCE</scope>
    <source>
        <strain evidence="2">ECLA1</strain>
    </source>
</reference>
<sequence length="498" mass="55155">MDILVEPSRRKASFLIRDILGDTGSASVLKPSAHVSGEAINNCQKFEHRNRTPTPGIQGLDKAQSKDLEICPESMDLVVRNPPSDLLGKSLHNILDRESQFFQNIFKQRLFLQGKERLGKDQYETRGVNSSDIELKRNNSFPMQQELIPKLDGIRGSANKKNDLTFEPRVIKRTELEKDEDVSTGIPNAARNTSPESRFSYATDSKDMPGNFEYGPYFSIGTERQEFTGNYKQEESWSRDTSKNFERADFQHHNIERKGEEQIWTAAERSSSNYNAPRTASISPDICTSTSPAQHPSTPSPPASLSPPSPKTSVYTSFPAFFARHLEAAENSEGKDFARHSKQPARAFEPRETSGLPGAGPARPLPNPPQPLTCVRPTVLPPMFPFRVTQHQGLHPGLAQPVTSTNRPHHLPGHLPPGHPCLGFPHLSPPGFLSRGNYLFSYSLTRFLNKALSETKLPPTSRPGASYSLQALTHRAGILSNSPLSPPPLAPALKFLST</sequence>
<organism evidence="2 3">
    <name type="scientific">Elysia crispata</name>
    <name type="common">lettuce slug</name>
    <dbReference type="NCBI Taxonomy" id="231223"/>
    <lineage>
        <taxon>Eukaryota</taxon>
        <taxon>Metazoa</taxon>
        <taxon>Spiralia</taxon>
        <taxon>Lophotrochozoa</taxon>
        <taxon>Mollusca</taxon>
        <taxon>Gastropoda</taxon>
        <taxon>Heterobranchia</taxon>
        <taxon>Euthyneura</taxon>
        <taxon>Panpulmonata</taxon>
        <taxon>Sacoglossa</taxon>
        <taxon>Placobranchoidea</taxon>
        <taxon>Plakobranchidae</taxon>
        <taxon>Elysia</taxon>
    </lineage>
</organism>
<comment type="caution">
    <text evidence="2">The sequence shown here is derived from an EMBL/GenBank/DDBJ whole genome shotgun (WGS) entry which is preliminary data.</text>
</comment>
<proteinExistence type="predicted"/>
<evidence type="ECO:0000313" key="3">
    <source>
        <dbReference type="Proteomes" id="UP001283361"/>
    </source>
</evidence>
<dbReference type="Proteomes" id="UP001283361">
    <property type="component" value="Unassembled WGS sequence"/>
</dbReference>
<dbReference type="EMBL" id="JAWDGP010002013">
    <property type="protein sequence ID" value="KAK3786127.1"/>
    <property type="molecule type" value="Genomic_DNA"/>
</dbReference>
<keyword evidence="3" id="KW-1185">Reference proteome</keyword>
<feature type="region of interest" description="Disordered" evidence="1">
    <location>
        <begin position="178"/>
        <end position="207"/>
    </location>
</feature>
<gene>
    <name evidence="2" type="ORF">RRG08_021460</name>
</gene>
<feature type="region of interest" description="Disordered" evidence="1">
    <location>
        <begin position="332"/>
        <end position="371"/>
    </location>
</feature>
<feature type="compositionally biased region" description="Polar residues" evidence="1">
    <location>
        <begin position="269"/>
        <end position="295"/>
    </location>
</feature>
<feature type="compositionally biased region" description="Polar residues" evidence="1">
    <location>
        <begin position="190"/>
        <end position="203"/>
    </location>
</feature>
<dbReference type="AlphaFoldDB" id="A0AAE1AEF1"/>
<evidence type="ECO:0000313" key="2">
    <source>
        <dbReference type="EMBL" id="KAK3786127.1"/>
    </source>
</evidence>